<reference evidence="1 2" key="1">
    <citation type="submission" date="2022-06" db="EMBL/GenBank/DDBJ databases">
        <title>Genomic Encyclopedia of Archaeal and Bacterial Type Strains, Phase II (KMG-II): from individual species to whole genera.</title>
        <authorList>
            <person name="Goeker M."/>
        </authorList>
    </citation>
    <scope>NUCLEOTIDE SEQUENCE [LARGE SCALE GENOMIC DNA]</scope>
    <source>
        <strain evidence="1 2">DSM 40477</strain>
    </source>
</reference>
<comment type="caution">
    <text evidence="1">The sequence shown here is derived from an EMBL/GenBank/DDBJ whole genome shotgun (WGS) entry which is preliminary data.</text>
</comment>
<sequence>MLSPAQLRALNISKPGEPSSAAHGPSCVWRDSDGTSKMSLFGTFIVKGDGLPGLYARRGAFKVFEPLEIDGRPAVIANHSDDFRSKGKCDISVGLTDQLVYEVQLAFNTGVEKPADFNNPCGRAQTVAAEMIKTMKAGG</sequence>
<evidence type="ECO:0000313" key="2">
    <source>
        <dbReference type="Proteomes" id="UP001205311"/>
    </source>
</evidence>
<accession>A0ABT1I4I9</accession>
<organism evidence="1 2">
    <name type="scientific">Streptoalloteichus tenebrarius (strain ATCC 17920 / DSM 40477 / JCM 4838 / CBS 697.72 / NBRC 16177 / NCIMB 11028 / NRRL B-12390 / A12253. 1 / ISP 5477)</name>
    <name type="common">Streptomyces tenebrarius</name>
    <dbReference type="NCBI Taxonomy" id="1933"/>
    <lineage>
        <taxon>Bacteria</taxon>
        <taxon>Bacillati</taxon>
        <taxon>Actinomycetota</taxon>
        <taxon>Actinomycetes</taxon>
        <taxon>Pseudonocardiales</taxon>
        <taxon>Pseudonocardiaceae</taxon>
        <taxon>Streptoalloteichus</taxon>
    </lineage>
</organism>
<dbReference type="InterPro" id="IPR024520">
    <property type="entry name" value="DUF3558"/>
</dbReference>
<gene>
    <name evidence="1" type="ORF">LX15_006416</name>
</gene>
<protein>
    <submittedName>
        <fullName evidence="1">Uncharacterized protein</fullName>
    </submittedName>
</protein>
<keyword evidence="2" id="KW-1185">Reference proteome</keyword>
<proteinExistence type="predicted"/>
<name>A0ABT1I4I9_STRSD</name>
<evidence type="ECO:0000313" key="1">
    <source>
        <dbReference type="EMBL" id="MCP2262674.1"/>
    </source>
</evidence>
<dbReference type="Proteomes" id="UP001205311">
    <property type="component" value="Unassembled WGS sequence"/>
</dbReference>
<dbReference type="Pfam" id="PF12079">
    <property type="entry name" value="DUF3558"/>
    <property type="match status" value="1"/>
</dbReference>
<dbReference type="EMBL" id="JAMTCP010000096">
    <property type="protein sequence ID" value="MCP2262674.1"/>
    <property type="molecule type" value="Genomic_DNA"/>
</dbReference>